<comment type="caution">
    <text evidence="2">The sequence shown here is derived from an EMBL/GenBank/DDBJ whole genome shotgun (WGS) entry which is preliminary data.</text>
</comment>
<name>A0ABX0JRE8_9PROT</name>
<keyword evidence="3" id="KW-1185">Reference proteome</keyword>
<reference evidence="2 3" key="1">
    <citation type="journal article" date="2020" name="Int. J. Syst. Evol. Microbiol.">
        <title>Novel acetic acid bacteria from cider fermentations: Acetobacter conturbans sp. nov. and Acetobacter fallax sp. nov.</title>
        <authorList>
            <person name="Sombolestani A.S."/>
            <person name="Cleenwerck I."/>
            <person name="Cnockaert M."/>
            <person name="Borremans W."/>
            <person name="Wieme A.D."/>
            <person name="De Vuyst L."/>
            <person name="Vandamme P."/>
        </authorList>
    </citation>
    <scope>NUCLEOTIDE SEQUENCE [LARGE SCALE GENOMIC DNA]</scope>
    <source>
        <strain evidence="2 3">LMG 30640</strain>
    </source>
</reference>
<dbReference type="Proteomes" id="UP000635278">
    <property type="component" value="Unassembled WGS sequence"/>
</dbReference>
<dbReference type="EMBL" id="WOTB01000008">
    <property type="protein sequence ID" value="NHN84530.1"/>
    <property type="molecule type" value="Genomic_DNA"/>
</dbReference>
<feature type="region of interest" description="Disordered" evidence="1">
    <location>
        <begin position="108"/>
        <end position="129"/>
    </location>
</feature>
<sequence length="129" mass="14325">MTTAAGPVQLDVMSASHNISEDTVRDIAIRALQCSHASVRDNRGPLVAHLFLSHSGNTFRTRHTIVLELHRGDVKLARSWKVIRLSSVDNSRILRNAIQQMASEAWRQAKLPTDTGCKPIPPDNEPEQP</sequence>
<proteinExistence type="predicted"/>
<evidence type="ECO:0000256" key="1">
    <source>
        <dbReference type="SAM" id="MobiDB-lite"/>
    </source>
</evidence>
<evidence type="ECO:0000313" key="2">
    <source>
        <dbReference type="EMBL" id="NHN84530.1"/>
    </source>
</evidence>
<protein>
    <submittedName>
        <fullName evidence="2">Uncharacterized protein</fullName>
    </submittedName>
</protein>
<gene>
    <name evidence="2" type="ORF">GOB93_07715</name>
</gene>
<organism evidence="2 3">
    <name type="scientific">Acetobacter musti</name>
    <dbReference type="NCBI Taxonomy" id="864732"/>
    <lineage>
        <taxon>Bacteria</taxon>
        <taxon>Pseudomonadati</taxon>
        <taxon>Pseudomonadota</taxon>
        <taxon>Alphaproteobacteria</taxon>
        <taxon>Acetobacterales</taxon>
        <taxon>Acetobacteraceae</taxon>
        <taxon>Acetobacter</taxon>
    </lineage>
</organism>
<accession>A0ABX0JRE8</accession>
<dbReference type="RefSeq" id="WP_173582932.1">
    <property type="nucleotide sequence ID" value="NZ_WOTB01000008.1"/>
</dbReference>
<evidence type="ECO:0000313" key="3">
    <source>
        <dbReference type="Proteomes" id="UP000635278"/>
    </source>
</evidence>